<sequence>MEMIIIASEQQKRLIMLFGKTMAKMSDKAVINDLNNHDVKSTEYPRFKTATDLRVERIQIPANPKTAELDCGDFLYRYLSKGYVCLGEHKGQPKPNLEAWGVRSVRKLRNIGFGL</sequence>
<dbReference type="EMBL" id="LT960611">
    <property type="protein sequence ID" value="SON49873.1"/>
    <property type="molecule type" value="Genomic_DNA"/>
</dbReference>
<dbReference type="Proteomes" id="UP000235828">
    <property type="component" value="Chromosome A"/>
</dbReference>
<dbReference type="OrthoDB" id="5892822at2"/>
<evidence type="ECO:0000313" key="2">
    <source>
        <dbReference type="Proteomes" id="UP000235828"/>
    </source>
</evidence>
<gene>
    <name evidence="1" type="ORF">VTAP4600_A1894</name>
</gene>
<protein>
    <submittedName>
        <fullName evidence="1">Uncharacterized protein</fullName>
    </submittedName>
</protein>
<organism evidence="1 2">
    <name type="scientific">Vibrio tapetis subsp. tapetis</name>
    <dbReference type="NCBI Taxonomy" id="1671868"/>
    <lineage>
        <taxon>Bacteria</taxon>
        <taxon>Pseudomonadati</taxon>
        <taxon>Pseudomonadota</taxon>
        <taxon>Gammaproteobacteria</taxon>
        <taxon>Vibrionales</taxon>
        <taxon>Vibrionaceae</taxon>
        <taxon>Vibrio</taxon>
    </lineage>
</organism>
<proteinExistence type="predicted"/>
<name>A0A2N8ZDA5_9VIBR</name>
<evidence type="ECO:0000313" key="1">
    <source>
        <dbReference type="EMBL" id="SON49873.1"/>
    </source>
</evidence>
<dbReference type="KEGG" id="vta:A1894"/>
<dbReference type="AlphaFoldDB" id="A0A2N8ZDA5"/>
<accession>A0A2N8ZDA5</accession>
<reference evidence="1 2" key="1">
    <citation type="submission" date="2017-10" db="EMBL/GenBank/DDBJ databases">
        <authorList>
            <person name="Banno H."/>
            <person name="Chua N.-H."/>
        </authorList>
    </citation>
    <scope>NUCLEOTIDE SEQUENCE [LARGE SCALE GENOMIC DNA]</scope>
    <source>
        <strain evidence="1">Vibrio tapetis CECT4600</strain>
    </source>
</reference>
<keyword evidence="2" id="KW-1185">Reference proteome</keyword>